<evidence type="ECO:0000313" key="1">
    <source>
        <dbReference type="EMBL" id="CAD8333403.1"/>
    </source>
</evidence>
<organism evidence="1">
    <name type="scientific">Craspedostauros australis</name>
    <dbReference type="NCBI Taxonomy" id="1486917"/>
    <lineage>
        <taxon>Eukaryota</taxon>
        <taxon>Sar</taxon>
        <taxon>Stramenopiles</taxon>
        <taxon>Ochrophyta</taxon>
        <taxon>Bacillariophyta</taxon>
        <taxon>Bacillariophyceae</taxon>
        <taxon>Bacillariophycidae</taxon>
        <taxon>Naviculales</taxon>
        <taxon>Naviculaceae</taxon>
        <taxon>Craspedostauros</taxon>
    </lineage>
</organism>
<reference evidence="1" key="1">
    <citation type="submission" date="2021-01" db="EMBL/GenBank/DDBJ databases">
        <authorList>
            <person name="Corre E."/>
            <person name="Pelletier E."/>
            <person name="Niang G."/>
            <person name="Scheremetjew M."/>
            <person name="Finn R."/>
            <person name="Kale V."/>
            <person name="Holt S."/>
            <person name="Cochrane G."/>
            <person name="Meng A."/>
            <person name="Brown T."/>
            <person name="Cohen L."/>
        </authorList>
    </citation>
    <scope>NUCLEOTIDE SEQUENCE</scope>
    <source>
        <strain evidence="1">CCMP3328</strain>
    </source>
</reference>
<proteinExistence type="predicted"/>
<name>A0A7R9WRV8_9STRA</name>
<protein>
    <submittedName>
        <fullName evidence="1">Uncharacterized protein</fullName>
    </submittedName>
</protein>
<dbReference type="EMBL" id="HBEF01008767">
    <property type="protein sequence ID" value="CAD8333403.1"/>
    <property type="molecule type" value="Transcribed_RNA"/>
</dbReference>
<sequence length="188" mass="20356">MEWISGSYGLDRVQCNFAGGMATSNTAEVLSVADVLDASDLSLQHLIEGCATAVFCFAVGGPNRPSNRLNFLSIDLSICGCNRAADDIGIFCERNDETRTRLHFVAHGLVGTAAALVQHEYRWFDTIRNWAGDNTGMILGVRFQVGVTVPSQLGLLTTMTKLQLAKIVGRRQSTKPAVKLERPSNPTA</sequence>
<dbReference type="AlphaFoldDB" id="A0A7R9WRV8"/>
<gene>
    <name evidence="1" type="ORF">CAUS1442_LOCUS5505</name>
</gene>
<accession>A0A7R9WRV8</accession>